<feature type="chain" id="PRO_5026267787" description="TNFR-Cys domain-containing protein" evidence="1">
    <location>
        <begin position="21"/>
        <end position="156"/>
    </location>
</feature>
<dbReference type="GO" id="GO:0050830">
    <property type="term" value="P:defense response to Gram-positive bacterium"/>
    <property type="evidence" value="ECO:0007669"/>
    <property type="project" value="TreeGrafter"/>
</dbReference>
<feature type="signal peptide" evidence="1">
    <location>
        <begin position="1"/>
        <end position="20"/>
    </location>
</feature>
<dbReference type="GO" id="GO:0009897">
    <property type="term" value="C:external side of plasma membrane"/>
    <property type="evidence" value="ECO:0007669"/>
    <property type="project" value="TreeGrafter"/>
</dbReference>
<dbReference type="GO" id="GO:0002720">
    <property type="term" value="P:positive regulation of cytokine production involved in immune response"/>
    <property type="evidence" value="ECO:0007669"/>
    <property type="project" value="TreeGrafter"/>
</dbReference>
<organism evidence="2 3">
    <name type="scientific">Larimichthys crocea</name>
    <name type="common">Large yellow croaker</name>
    <name type="synonym">Pseudosciaena crocea</name>
    <dbReference type="NCBI Taxonomy" id="215358"/>
    <lineage>
        <taxon>Eukaryota</taxon>
        <taxon>Metazoa</taxon>
        <taxon>Chordata</taxon>
        <taxon>Craniata</taxon>
        <taxon>Vertebrata</taxon>
        <taxon>Euteleostomi</taxon>
        <taxon>Actinopterygii</taxon>
        <taxon>Neopterygii</taxon>
        <taxon>Teleostei</taxon>
        <taxon>Neoteleostei</taxon>
        <taxon>Acanthomorphata</taxon>
        <taxon>Eupercaria</taxon>
        <taxon>Sciaenidae</taxon>
        <taxon>Larimichthys</taxon>
    </lineage>
</organism>
<dbReference type="GO" id="GO:0046642">
    <property type="term" value="P:negative regulation of alpha-beta T cell proliferation"/>
    <property type="evidence" value="ECO:0007669"/>
    <property type="project" value="TreeGrafter"/>
</dbReference>
<proteinExistence type="predicted"/>
<sequence length="156" mass="17237">MLSSTVIVVYVASLMLPCRCCLQKEYEATDGQCCPMCHEGTVVRRDCTLDAGTRCVQCGDGTYMNQPNGLRKCFLCTNCNQLSAISPSILLLRHFNIHINTDCITATEFLELLYCFSFTQHVNFPTHNRGHILDLVCSTGLTIPYITSPASASLTT</sequence>
<keyword evidence="1" id="KW-0732">Signal</keyword>
<keyword evidence="3" id="KW-1185">Reference proteome</keyword>
<dbReference type="AlphaFoldDB" id="A0A6G0INY4"/>
<evidence type="ECO:0000313" key="3">
    <source>
        <dbReference type="Proteomes" id="UP000424527"/>
    </source>
</evidence>
<dbReference type="SUPFAM" id="SSF57586">
    <property type="entry name" value="TNF receptor-like"/>
    <property type="match status" value="1"/>
</dbReference>
<protein>
    <recommendedName>
        <fullName evidence="4">TNFR-Cys domain-containing protein</fullName>
    </recommendedName>
</protein>
<comment type="caution">
    <text evidence="2">The sequence shown here is derived from an EMBL/GenBank/DDBJ whole genome shotgun (WGS) entry which is preliminary data.</text>
</comment>
<name>A0A6G0INY4_LARCR</name>
<dbReference type="GO" id="GO:2000406">
    <property type="term" value="P:positive regulation of T cell migration"/>
    <property type="evidence" value="ECO:0007669"/>
    <property type="project" value="TreeGrafter"/>
</dbReference>
<dbReference type="PANTHER" id="PTHR46838:SF1">
    <property type="entry name" value="TUMOR NECROSIS FACTOR RECEPTOR SUPERFAMILY MEMBER 14"/>
    <property type="match status" value="1"/>
</dbReference>
<gene>
    <name evidence="2" type="ORF">D5F01_LYC08141</name>
</gene>
<dbReference type="PANTHER" id="PTHR46838">
    <property type="entry name" value="TUMOR NECROSIS FACTOR RECEPTOR SUPERFAMILY MEMBER 14"/>
    <property type="match status" value="1"/>
</dbReference>
<dbReference type="EMBL" id="REGW02000008">
    <property type="protein sequence ID" value="KAE8293047.1"/>
    <property type="molecule type" value="Genomic_DNA"/>
</dbReference>
<reference evidence="2 3" key="1">
    <citation type="submission" date="2019-07" db="EMBL/GenBank/DDBJ databases">
        <title>Chromosome genome assembly for large yellow croaker.</title>
        <authorList>
            <person name="Xiao S."/>
        </authorList>
    </citation>
    <scope>NUCLEOTIDE SEQUENCE [LARGE SCALE GENOMIC DNA]</scope>
    <source>
        <strain evidence="2">JMULYC20181020</strain>
        <tissue evidence="2">Muscle</tissue>
    </source>
</reference>
<dbReference type="Gene3D" id="2.10.50.10">
    <property type="entry name" value="Tumor Necrosis Factor Receptor, subunit A, domain 2"/>
    <property type="match status" value="1"/>
</dbReference>
<accession>A0A6G0INY4</accession>
<evidence type="ECO:0000313" key="2">
    <source>
        <dbReference type="EMBL" id="KAE8293047.1"/>
    </source>
</evidence>
<dbReference type="Proteomes" id="UP000424527">
    <property type="component" value="Unassembled WGS sequence"/>
</dbReference>
<evidence type="ECO:0008006" key="4">
    <source>
        <dbReference type="Google" id="ProtNLM"/>
    </source>
</evidence>
<dbReference type="GO" id="GO:0050829">
    <property type="term" value="P:defense response to Gram-negative bacterium"/>
    <property type="evidence" value="ECO:0007669"/>
    <property type="project" value="TreeGrafter"/>
</dbReference>
<evidence type="ECO:0000256" key="1">
    <source>
        <dbReference type="SAM" id="SignalP"/>
    </source>
</evidence>